<reference evidence="5" key="1">
    <citation type="journal article" date="2009" name="Planta">
        <title>Molecular identification of 1-Cys peroxiredoxin and anthocyanidin/flavonol 3-O-galactosyltransferase from proanthocyanidin-rich young fruits of persimmon (Diospyros kaki Thunb.).</title>
        <authorList>
            <person name="Ikegami A."/>
            <person name="Akagi T."/>
            <person name="Potter D."/>
            <person name="Yamada M."/>
            <person name="Sato A."/>
            <person name="Yonemori K."/>
            <person name="Kitajima A."/>
            <person name="Inoue K."/>
        </authorList>
    </citation>
    <scope>NUCLEOTIDE SEQUENCE</scope>
</reference>
<proteinExistence type="evidence at transcript level"/>
<gene>
    <name evidence="5" type="primary">f3galtase-1</name>
</gene>
<dbReference type="Gene3D" id="3.40.50.2000">
    <property type="entry name" value="Glycogen Phosphorylase B"/>
    <property type="match status" value="2"/>
</dbReference>
<keyword evidence="4" id="KW-0284">Flavonoid biosynthesis</keyword>
<dbReference type="GO" id="GO:0009813">
    <property type="term" value="P:flavonoid biosynthetic process"/>
    <property type="evidence" value="ECO:0007669"/>
    <property type="project" value="UniProtKB-KW"/>
</dbReference>
<dbReference type="SUPFAM" id="SSF53756">
    <property type="entry name" value="UDP-Glycosyltransferase/glycogen phosphorylase"/>
    <property type="match status" value="1"/>
</dbReference>
<dbReference type="AlphaFoldDB" id="C8KH59"/>
<protein>
    <submittedName>
        <fullName evidence="5">Flavonoid 3-O-galactosyltransferase</fullName>
    </submittedName>
</protein>
<evidence type="ECO:0000256" key="3">
    <source>
        <dbReference type="ARBA" id="ARBA00022679"/>
    </source>
</evidence>
<dbReference type="CDD" id="cd03784">
    <property type="entry name" value="GT1_Gtf-like"/>
    <property type="match status" value="1"/>
</dbReference>
<sequence>MADSSPHQHVAVLAFPFSSHPGLLRRIVCWLAAAAPDVTFSFYTTAESNKSLFSAPAPANVKAFHVSDGVPEGYVFSGKPQEDINLFLEAGYRSCKKAVKAAEAEIGRRISCLMADAFLWFSGDLAEEMGVAWIPVWTSGVCSFSVHFYTDLIRDTVGINALAGREDEIVKFIPGFSGGVRLGDLPSGVLFGNLDSTFAVMLHKMGKVLQKAKFLAVNSFEGLESEASEVLNSNFTKLLYIGPLNLTCPAPATGPSSFSDEYGCLKWLDSQKPTSVAYIGFGTVGTLAPDELVALANALEARAMPFLWSIKDSLKKHLPEKLLEKMNRTGKMVPWTPQVQVLAHVSVGVFITHFGWNSVLESIAAGVPLIGRPLFGDHQLNGWMAEHVWRVGVKVEGGVFTKDGTIRALDLVLLEAEGKKLKENAEWFKEIAHKAAGKNGSSTRSFDSLVKSVRAQKDL</sequence>
<dbReference type="Pfam" id="PF00201">
    <property type="entry name" value="UDPGT"/>
    <property type="match status" value="1"/>
</dbReference>
<dbReference type="FunFam" id="3.40.50.2000:FF:000060">
    <property type="entry name" value="Glycosyltransferase"/>
    <property type="match status" value="1"/>
</dbReference>
<evidence type="ECO:0000313" key="5">
    <source>
        <dbReference type="EMBL" id="BAI40148.1"/>
    </source>
</evidence>
<name>C8KH59_DIOKA</name>
<keyword evidence="3 5" id="KW-0808">Transferase</keyword>
<organism evidence="5">
    <name type="scientific">Diospyros kaki</name>
    <name type="common">Kaki persimmon</name>
    <name type="synonym">Diospyros chinensis</name>
    <dbReference type="NCBI Taxonomy" id="35925"/>
    <lineage>
        <taxon>Eukaryota</taxon>
        <taxon>Viridiplantae</taxon>
        <taxon>Streptophyta</taxon>
        <taxon>Embryophyta</taxon>
        <taxon>Tracheophyta</taxon>
        <taxon>Spermatophyta</taxon>
        <taxon>Magnoliopsida</taxon>
        <taxon>eudicotyledons</taxon>
        <taxon>Gunneridae</taxon>
        <taxon>Pentapetalae</taxon>
        <taxon>asterids</taxon>
        <taxon>Ericales</taxon>
        <taxon>Ebenaceae</taxon>
        <taxon>Diospyros</taxon>
    </lineage>
</organism>
<dbReference type="GO" id="GO:0080043">
    <property type="term" value="F:quercetin 3-O-glucosyltransferase activity"/>
    <property type="evidence" value="ECO:0007669"/>
    <property type="project" value="TreeGrafter"/>
</dbReference>
<accession>C8KH59</accession>
<evidence type="ECO:0000256" key="1">
    <source>
        <dbReference type="ARBA" id="ARBA00009995"/>
    </source>
</evidence>
<dbReference type="GO" id="GO:0080044">
    <property type="term" value="F:quercetin 7-O-glucosyltransferase activity"/>
    <property type="evidence" value="ECO:0007669"/>
    <property type="project" value="TreeGrafter"/>
</dbReference>
<dbReference type="GO" id="GO:0016138">
    <property type="term" value="P:glycoside biosynthetic process"/>
    <property type="evidence" value="ECO:0007669"/>
    <property type="project" value="UniProtKB-ARBA"/>
</dbReference>
<evidence type="ECO:0000256" key="2">
    <source>
        <dbReference type="ARBA" id="ARBA00022676"/>
    </source>
</evidence>
<comment type="similarity">
    <text evidence="1">Belongs to the UDP-glycosyltransferase family.</text>
</comment>
<dbReference type="InterPro" id="IPR002213">
    <property type="entry name" value="UDP_glucos_trans"/>
</dbReference>
<evidence type="ECO:0000256" key="4">
    <source>
        <dbReference type="ARBA" id="ARBA00023241"/>
    </source>
</evidence>
<dbReference type="SMR" id="C8KH59"/>
<dbReference type="EMBL" id="AB435084">
    <property type="protein sequence ID" value="BAI40148.1"/>
    <property type="molecule type" value="mRNA"/>
</dbReference>
<dbReference type="CAZy" id="GT1">
    <property type="family name" value="Glycosyltransferase Family 1"/>
</dbReference>
<dbReference type="PANTHER" id="PTHR11926:SF1560">
    <property type="entry name" value="UDP-GLYCOSYLTRANSFERASE 74E1-RELATED"/>
    <property type="match status" value="1"/>
</dbReference>
<dbReference type="PANTHER" id="PTHR11926">
    <property type="entry name" value="GLUCOSYL/GLUCURONOSYL TRANSFERASES"/>
    <property type="match status" value="1"/>
</dbReference>
<keyword evidence="2 5" id="KW-0328">Glycosyltransferase</keyword>